<dbReference type="SUPFAM" id="SSF47473">
    <property type="entry name" value="EF-hand"/>
    <property type="match status" value="1"/>
</dbReference>
<gene>
    <name evidence="3" type="ORF">AMSG_11746</name>
</gene>
<evidence type="ECO:0000256" key="1">
    <source>
        <dbReference type="SAM" id="MobiDB-lite"/>
    </source>
</evidence>
<evidence type="ECO:0000313" key="4">
    <source>
        <dbReference type="Proteomes" id="UP000054408"/>
    </source>
</evidence>
<proteinExistence type="predicted"/>
<dbReference type="GO" id="GO:0005509">
    <property type="term" value="F:calcium ion binding"/>
    <property type="evidence" value="ECO:0007669"/>
    <property type="project" value="InterPro"/>
</dbReference>
<feature type="region of interest" description="Disordered" evidence="1">
    <location>
        <begin position="70"/>
        <end position="90"/>
    </location>
</feature>
<dbReference type="PROSITE" id="PS50222">
    <property type="entry name" value="EF_HAND_2"/>
    <property type="match status" value="2"/>
</dbReference>
<dbReference type="RefSeq" id="XP_013760495.1">
    <property type="nucleotide sequence ID" value="XM_013905041.1"/>
</dbReference>
<dbReference type="Proteomes" id="UP000054408">
    <property type="component" value="Unassembled WGS sequence"/>
</dbReference>
<dbReference type="Gene3D" id="1.10.238.10">
    <property type="entry name" value="EF-hand"/>
    <property type="match status" value="1"/>
</dbReference>
<dbReference type="GeneID" id="25569661"/>
<dbReference type="CDD" id="cd00882">
    <property type="entry name" value="Ras_like_GTPase"/>
    <property type="match status" value="1"/>
</dbReference>
<evidence type="ECO:0000259" key="2">
    <source>
        <dbReference type="PROSITE" id="PS50222"/>
    </source>
</evidence>
<evidence type="ECO:0000313" key="3">
    <source>
        <dbReference type="EMBL" id="KNC46679.1"/>
    </source>
</evidence>
<feature type="compositionally biased region" description="Acidic residues" evidence="1">
    <location>
        <begin position="828"/>
        <end position="846"/>
    </location>
</feature>
<feature type="region of interest" description="Disordered" evidence="1">
    <location>
        <begin position="824"/>
        <end position="857"/>
    </location>
</feature>
<dbReference type="AlphaFoldDB" id="A0A0L0D304"/>
<protein>
    <recommendedName>
        <fullName evidence="2">EF-hand domain-containing protein</fullName>
    </recommendedName>
</protein>
<accession>A0A0L0D304</accession>
<dbReference type="InterPro" id="IPR027417">
    <property type="entry name" value="P-loop_NTPase"/>
</dbReference>
<reference evidence="3 4" key="1">
    <citation type="submission" date="2010-05" db="EMBL/GenBank/DDBJ databases">
        <title>The Genome Sequence of Thecamonas trahens ATCC 50062.</title>
        <authorList>
            <consortium name="The Broad Institute Genome Sequencing Platform"/>
            <person name="Russ C."/>
            <person name="Cuomo C."/>
            <person name="Shea T."/>
            <person name="Young S.K."/>
            <person name="Zeng Q."/>
            <person name="Koehrsen M."/>
            <person name="Haas B."/>
            <person name="Borodovsky M."/>
            <person name="Guigo R."/>
            <person name="Alvarado L."/>
            <person name="Berlin A."/>
            <person name="Bochicchio J."/>
            <person name="Borenstein D."/>
            <person name="Chapman S."/>
            <person name="Chen Z."/>
            <person name="Freedman E."/>
            <person name="Gellesch M."/>
            <person name="Goldberg J."/>
            <person name="Griggs A."/>
            <person name="Gujja S."/>
            <person name="Heilman E."/>
            <person name="Heiman D."/>
            <person name="Hepburn T."/>
            <person name="Howarth C."/>
            <person name="Jen D."/>
            <person name="Larson L."/>
            <person name="Mehta T."/>
            <person name="Park D."/>
            <person name="Pearson M."/>
            <person name="Roberts A."/>
            <person name="Saif S."/>
            <person name="Shenoy N."/>
            <person name="Sisk P."/>
            <person name="Stolte C."/>
            <person name="Sykes S."/>
            <person name="Thomson T."/>
            <person name="Walk T."/>
            <person name="White J."/>
            <person name="Yandava C."/>
            <person name="Burger G."/>
            <person name="Gray M.W."/>
            <person name="Holland P.W.H."/>
            <person name="King N."/>
            <person name="Lang F.B.F."/>
            <person name="Roger A.J."/>
            <person name="Ruiz-Trillo I."/>
            <person name="Lander E."/>
            <person name="Nusbaum C."/>
        </authorList>
    </citation>
    <scope>NUCLEOTIDE SEQUENCE [LARGE SCALE GENOMIC DNA]</scope>
    <source>
        <strain evidence="3 4">ATCC 50062</strain>
    </source>
</reference>
<dbReference type="CDD" id="cd00051">
    <property type="entry name" value="EFh"/>
    <property type="match status" value="1"/>
</dbReference>
<dbReference type="Gene3D" id="3.40.50.300">
    <property type="entry name" value="P-loop containing nucleotide triphosphate hydrolases"/>
    <property type="match status" value="1"/>
</dbReference>
<sequence length="1196" mass="124708">MSVPESAIVDILTSPIYRSVSSKAAALAHLFASSAAPLSAALAATQADHAAAQASFTRLLAALDHDPSMLSRAASASPPRRPRQPLASPLAGLAPLPPIAASLSTPALSPSSSPSPPRSTAASPEPSLTLSLQATPAMGAARCSELVARPRAGVELRLGDGSDGSGSSGLHLLVMALLASDQAALALLAAQDCGVFDVVTYYSGGLHLDSRAYEGRMDRLPVETVFDKIFYDAVVSSALDGKTIEALSHQLDTVSPVRALLKAAGLAVTSKYEVLSPGARARFATSAQSLAPHCVPVIVHGKAEGPRTEASITYTNVKVRFHAGAVDVALADGDDAVHPLHGVIIALVASDAAQLDECGRMLSLPVGTATVTVSAPLVRDGASGMLELARVRTELALEFKAETKDNEAMLRLLRGEVLKRSPVRLVLAAAGVALTDVWTLTESTSSMVGSGLAVGGPAAGIAAAYDPFSIADAETRRRIHAAFVKCDSDGSSFIDRSEFRQLAYMMGVLLTESELDAALAAIDLDNDAQISEAEFAKWWLAGMPGFGAAGPDESGLALGHQRHTTDGNLTALKLKLSSQVFSKQSSFVLRSVRSAASELELERAAERRAAADVNDDMLGSHLRLRAGPMARAPPASQRSMASVRLVCDESEVAPHCGPDRSEPARFEVVVSVRAGLGRADADTIADELCELLALALLPVEDVDDPQVTVRDSTEVSSGLVLVVSIGLPATKQSMMVQMVLKQLQIRELHGEVECSQRPGGPKAEPAVAVTLDAVASDMALHVLGRVRRNGVGATWIGPVIEALRHASVTADISLAAPADLADCLPLGDGDDSDNESDDESVDEGEGESNRPGAGRASSIRHQLRKLLKAKNLWATLADMLMPFFDKLHAAAGVIDAAMSSTSDSVSSDDDDDGPSIADAMVAMHERLQGLVAARLVIGKGTMLEVTCRNFDIFGLFPTASTLHEYRVARRNRASAAASTVAADCDGGAASDDGLYWGEFGVRSFKVTLVGPPKSGKSTLVAARTAASTWSRAMRKAGTGVAAGVSPPTKVSCVVDGEPVYAHLWETPGGRGEAASKQRTMAAINTDVFVLVCDGNDEASLQAALDMWSPQLGPAQASAPFVVAATYGARRGRKAINLRQARKEARTAGALHFATVDLDDWRSVDELFALATEVAVNAAAAAEPISPASPMLPAALQ</sequence>
<dbReference type="InterPro" id="IPR011992">
    <property type="entry name" value="EF-hand-dom_pair"/>
</dbReference>
<feature type="domain" description="EF-hand" evidence="2">
    <location>
        <begin position="474"/>
        <end position="509"/>
    </location>
</feature>
<dbReference type="SUPFAM" id="SSF52540">
    <property type="entry name" value="P-loop containing nucleoside triphosphate hydrolases"/>
    <property type="match status" value="1"/>
</dbReference>
<dbReference type="eggNOG" id="ENOG502SG9J">
    <property type="taxonomic scope" value="Eukaryota"/>
</dbReference>
<dbReference type="EMBL" id="GL349443">
    <property type="protein sequence ID" value="KNC46679.1"/>
    <property type="molecule type" value="Genomic_DNA"/>
</dbReference>
<name>A0A0L0D304_THETB</name>
<feature type="domain" description="EF-hand" evidence="2">
    <location>
        <begin position="510"/>
        <end position="545"/>
    </location>
</feature>
<dbReference type="Pfam" id="PF13499">
    <property type="entry name" value="EF-hand_7"/>
    <property type="match status" value="1"/>
</dbReference>
<organism evidence="3 4">
    <name type="scientific">Thecamonas trahens ATCC 50062</name>
    <dbReference type="NCBI Taxonomy" id="461836"/>
    <lineage>
        <taxon>Eukaryota</taxon>
        <taxon>Apusozoa</taxon>
        <taxon>Apusomonadida</taxon>
        <taxon>Apusomonadidae</taxon>
        <taxon>Thecamonas</taxon>
    </lineage>
</organism>
<dbReference type="SMART" id="SM00054">
    <property type="entry name" value="EFh"/>
    <property type="match status" value="2"/>
</dbReference>
<keyword evidence="4" id="KW-1185">Reference proteome</keyword>
<feature type="region of interest" description="Disordered" evidence="1">
    <location>
        <begin position="104"/>
        <end position="126"/>
    </location>
</feature>
<dbReference type="InterPro" id="IPR002048">
    <property type="entry name" value="EF_hand_dom"/>
</dbReference>